<gene>
    <name evidence="1" type="ORF">SLEP1_g36254</name>
</gene>
<reference evidence="1 2" key="1">
    <citation type="journal article" date="2021" name="Commun. Biol.">
        <title>The genome of Shorea leprosula (Dipterocarpaceae) highlights the ecological relevance of drought in aseasonal tropical rainforests.</title>
        <authorList>
            <person name="Ng K.K.S."/>
            <person name="Kobayashi M.J."/>
            <person name="Fawcett J.A."/>
            <person name="Hatakeyama M."/>
            <person name="Paape T."/>
            <person name="Ng C.H."/>
            <person name="Ang C.C."/>
            <person name="Tnah L.H."/>
            <person name="Lee C.T."/>
            <person name="Nishiyama T."/>
            <person name="Sese J."/>
            <person name="O'Brien M.J."/>
            <person name="Copetti D."/>
            <person name="Mohd Noor M.I."/>
            <person name="Ong R.C."/>
            <person name="Putra M."/>
            <person name="Sireger I.Z."/>
            <person name="Indrioko S."/>
            <person name="Kosugi Y."/>
            <person name="Izuno A."/>
            <person name="Isagi Y."/>
            <person name="Lee S.L."/>
            <person name="Shimizu K.K."/>
        </authorList>
    </citation>
    <scope>NUCLEOTIDE SEQUENCE [LARGE SCALE GENOMIC DNA]</scope>
    <source>
        <strain evidence="1">214</strain>
    </source>
</reference>
<proteinExistence type="predicted"/>
<accession>A0AAV5KR69</accession>
<name>A0AAV5KR69_9ROSI</name>
<comment type="caution">
    <text evidence="1">The sequence shown here is derived from an EMBL/GenBank/DDBJ whole genome shotgun (WGS) entry which is preliminary data.</text>
</comment>
<protein>
    <submittedName>
        <fullName evidence="1">Uncharacterized protein</fullName>
    </submittedName>
</protein>
<dbReference type="AlphaFoldDB" id="A0AAV5KR69"/>
<evidence type="ECO:0000313" key="2">
    <source>
        <dbReference type="Proteomes" id="UP001054252"/>
    </source>
</evidence>
<keyword evidence="2" id="KW-1185">Reference proteome</keyword>
<evidence type="ECO:0000313" key="1">
    <source>
        <dbReference type="EMBL" id="GKV27046.1"/>
    </source>
</evidence>
<organism evidence="1 2">
    <name type="scientific">Rubroshorea leprosula</name>
    <dbReference type="NCBI Taxonomy" id="152421"/>
    <lineage>
        <taxon>Eukaryota</taxon>
        <taxon>Viridiplantae</taxon>
        <taxon>Streptophyta</taxon>
        <taxon>Embryophyta</taxon>
        <taxon>Tracheophyta</taxon>
        <taxon>Spermatophyta</taxon>
        <taxon>Magnoliopsida</taxon>
        <taxon>eudicotyledons</taxon>
        <taxon>Gunneridae</taxon>
        <taxon>Pentapetalae</taxon>
        <taxon>rosids</taxon>
        <taxon>malvids</taxon>
        <taxon>Malvales</taxon>
        <taxon>Dipterocarpaceae</taxon>
        <taxon>Rubroshorea</taxon>
    </lineage>
</organism>
<dbReference type="Proteomes" id="UP001054252">
    <property type="component" value="Unassembled WGS sequence"/>
</dbReference>
<dbReference type="EMBL" id="BPVZ01000074">
    <property type="protein sequence ID" value="GKV27046.1"/>
    <property type="molecule type" value="Genomic_DNA"/>
</dbReference>
<sequence>MGRGRSSLLKELGERVPKFYPRDTNFVAGASITDSAIENCNKGFHNKDRAISTLDAWNLIEEMGLGADGNEDEIIKKIELME</sequence>